<gene>
    <name evidence="7" type="primary">LOC114853082</name>
</gene>
<protein>
    <submittedName>
        <fullName evidence="7">Uncharacterized protein LOC114853082</fullName>
    </submittedName>
</protein>
<evidence type="ECO:0000259" key="5">
    <source>
        <dbReference type="PROSITE" id="PS50188"/>
    </source>
</evidence>
<dbReference type="Gene3D" id="2.60.120.920">
    <property type="match status" value="1"/>
</dbReference>
<dbReference type="InterPro" id="IPR003877">
    <property type="entry name" value="SPRY_dom"/>
</dbReference>
<feature type="region of interest" description="Disordered" evidence="4">
    <location>
        <begin position="186"/>
        <end position="224"/>
    </location>
</feature>
<dbReference type="PROSITE" id="PS50188">
    <property type="entry name" value="B302_SPRY"/>
    <property type="match status" value="1"/>
</dbReference>
<dbReference type="InterPro" id="IPR051051">
    <property type="entry name" value="E3_ubiq-ligase_TRIM/RNF"/>
</dbReference>
<feature type="compositionally biased region" description="Basic and acidic residues" evidence="4">
    <location>
        <begin position="331"/>
        <end position="354"/>
    </location>
</feature>
<dbReference type="GeneID" id="114853082"/>
<dbReference type="PRINTS" id="PR01407">
    <property type="entry name" value="BUTYPHLNCDUF"/>
</dbReference>
<dbReference type="InParanoid" id="A0A6P7M6N2"/>
<dbReference type="RefSeq" id="XP_029001833.1">
    <property type="nucleotide sequence ID" value="XM_029146000.3"/>
</dbReference>
<dbReference type="PANTHER" id="PTHR25465:SF30">
    <property type="entry name" value="FINTRIM FAMILY, MEMBER 82"/>
    <property type="match status" value="1"/>
</dbReference>
<reference evidence="7" key="1">
    <citation type="submission" date="2025-08" db="UniProtKB">
        <authorList>
            <consortium name="RefSeq"/>
        </authorList>
    </citation>
    <scope>IDENTIFICATION</scope>
</reference>
<evidence type="ECO:0000313" key="6">
    <source>
        <dbReference type="Proteomes" id="UP000515150"/>
    </source>
</evidence>
<dbReference type="SUPFAM" id="SSF49899">
    <property type="entry name" value="Concanavalin A-like lectins/glucanases"/>
    <property type="match status" value="1"/>
</dbReference>
<keyword evidence="3" id="KW-0862">Zinc</keyword>
<feature type="compositionally biased region" description="Polar residues" evidence="4">
    <location>
        <begin position="416"/>
        <end position="431"/>
    </location>
</feature>
<feature type="compositionally biased region" description="Basic and acidic residues" evidence="4">
    <location>
        <begin position="194"/>
        <end position="213"/>
    </location>
</feature>
<feature type="compositionally biased region" description="Polar residues" evidence="4">
    <location>
        <begin position="355"/>
        <end position="364"/>
    </location>
</feature>
<dbReference type="SMART" id="SM00589">
    <property type="entry name" value="PRY"/>
    <property type="match status" value="1"/>
</dbReference>
<feature type="domain" description="B30.2/SPRY" evidence="5">
    <location>
        <begin position="591"/>
        <end position="787"/>
    </location>
</feature>
<dbReference type="InterPro" id="IPR043136">
    <property type="entry name" value="B30.2/SPRY_sf"/>
</dbReference>
<keyword evidence="2" id="KW-0863">Zinc-finger</keyword>
<dbReference type="PANTHER" id="PTHR25465">
    <property type="entry name" value="B-BOX DOMAIN CONTAINING"/>
    <property type="match status" value="1"/>
</dbReference>
<feature type="compositionally biased region" description="Polar residues" evidence="4">
    <location>
        <begin position="145"/>
        <end position="160"/>
    </location>
</feature>
<dbReference type="InterPro" id="IPR001870">
    <property type="entry name" value="B30.2/SPRY"/>
</dbReference>
<evidence type="ECO:0000256" key="1">
    <source>
        <dbReference type="ARBA" id="ARBA00022723"/>
    </source>
</evidence>
<feature type="compositionally biased region" description="Basic and acidic residues" evidence="4">
    <location>
        <begin position="399"/>
        <end position="410"/>
    </location>
</feature>
<accession>A0A6P7M6N2</accession>
<dbReference type="InterPro" id="IPR006574">
    <property type="entry name" value="PRY"/>
</dbReference>
<dbReference type="OrthoDB" id="6105938at2759"/>
<dbReference type="Pfam" id="PF00622">
    <property type="entry name" value="SPRY"/>
    <property type="match status" value="1"/>
</dbReference>
<feature type="region of interest" description="Disordered" evidence="4">
    <location>
        <begin position="123"/>
        <end position="160"/>
    </location>
</feature>
<evidence type="ECO:0000256" key="3">
    <source>
        <dbReference type="ARBA" id="ARBA00022833"/>
    </source>
</evidence>
<dbReference type="Pfam" id="PF13765">
    <property type="entry name" value="PRY"/>
    <property type="match status" value="1"/>
</dbReference>
<keyword evidence="1" id="KW-0479">Metal-binding</keyword>
<feature type="region of interest" description="Disordered" evidence="4">
    <location>
        <begin position="326"/>
        <end position="372"/>
    </location>
</feature>
<dbReference type="KEGG" id="bspl:114853082"/>
<keyword evidence="6" id="KW-1185">Reference proteome</keyword>
<dbReference type="CDD" id="cd16040">
    <property type="entry name" value="SPRY_PRY_SNTX"/>
    <property type="match status" value="1"/>
</dbReference>
<organism evidence="6 7">
    <name type="scientific">Betta splendens</name>
    <name type="common">Siamese fighting fish</name>
    <dbReference type="NCBI Taxonomy" id="158456"/>
    <lineage>
        <taxon>Eukaryota</taxon>
        <taxon>Metazoa</taxon>
        <taxon>Chordata</taxon>
        <taxon>Craniata</taxon>
        <taxon>Vertebrata</taxon>
        <taxon>Euteleostomi</taxon>
        <taxon>Actinopterygii</taxon>
        <taxon>Neopterygii</taxon>
        <taxon>Teleostei</taxon>
        <taxon>Neoteleostei</taxon>
        <taxon>Acanthomorphata</taxon>
        <taxon>Anabantaria</taxon>
        <taxon>Anabantiformes</taxon>
        <taxon>Anabantoidei</taxon>
        <taxon>Osphronemidae</taxon>
        <taxon>Betta</taxon>
    </lineage>
</organism>
<dbReference type="AlphaFoldDB" id="A0A6P7M6N2"/>
<dbReference type="GO" id="GO:0008270">
    <property type="term" value="F:zinc ion binding"/>
    <property type="evidence" value="ECO:0007669"/>
    <property type="project" value="UniProtKB-KW"/>
</dbReference>
<sequence>MSLVLKDFTVCPQKDNLMSEEEDCPQTERRTLHPLTLLKDDLLKAFKTQHEALKPEKRVDHLSLFKDDLNHFKDDLSNLFRFGLSVEKEKKKDSKIAVVTDGDNSKCLRKEEQLDWGFRETLSQQNKDSGTGDGLNQPELIGLGPNSSEPTQERLNPGRTTCISCQTTGFNYLDHAGSNPSLTGELDNCSSNFHQKEDKDTDNGMKDQKRTETPGDDPSTQTEEKPCISVLKLLKEDVSFSLSRDGTDQPAETSLSCLSQKRQEHFTFKRTKQKDEEDKIEVLKSERKDDPLKNLFKKDQNTGITLANRGEVLTERKEEQPLCGFKQSLSELDKDKTERSNNNKSRRNEAKDSVPDTSTPQDNSGICDMMDASSRAPGLFKALFRREQMPVMTPDEADTSQRVHSEEQLDRPPTQTPSQQNRYNNQTNPNASEAGFPQTPQAGRMMSRTKTAVAVEAPSLDNNHRDSENQGGMTISSLTLLKEDFHHFRNDLLSVFRFGLSKDKDNKEDSSKAQKLVGRNGKLDFGHRINFPEQNKETFITETRNHAMTDTTDPSDPELSHRVRFPVADEPKVATDVGPSPGVSLFSPRRNAMGSQLGEDLWSPKNFATYLTFDPNTANSELHLSDGNRRATRMWSDQRPSDHPERFLHCPQVLCREGLLDSVYWEAEWSGGADIGLAYNSISRDGDTKRCLLGHNTQSWSLECSEGSYTPSYNGRRLRSVSPQPFTRRVGVHLDWSAGTLSFYCVSQDAMVLLHTFTSTFTEPLYAAFWIWAYEGSVLLRQVELAWERLQ</sequence>
<proteinExistence type="predicted"/>
<dbReference type="InterPro" id="IPR013320">
    <property type="entry name" value="ConA-like_dom_sf"/>
</dbReference>
<evidence type="ECO:0000256" key="2">
    <source>
        <dbReference type="ARBA" id="ARBA00022771"/>
    </source>
</evidence>
<dbReference type="Proteomes" id="UP000515150">
    <property type="component" value="Chromosome 4"/>
</dbReference>
<evidence type="ECO:0000256" key="4">
    <source>
        <dbReference type="SAM" id="MobiDB-lite"/>
    </source>
</evidence>
<evidence type="ECO:0000313" key="7">
    <source>
        <dbReference type="RefSeq" id="XP_029001833.1"/>
    </source>
</evidence>
<name>A0A6P7M6N2_BETSP</name>
<dbReference type="SMART" id="SM00449">
    <property type="entry name" value="SPRY"/>
    <property type="match status" value="1"/>
</dbReference>
<feature type="region of interest" description="Disordered" evidence="4">
    <location>
        <begin position="391"/>
        <end position="447"/>
    </location>
</feature>
<dbReference type="GO" id="GO:0005737">
    <property type="term" value="C:cytoplasm"/>
    <property type="evidence" value="ECO:0007669"/>
    <property type="project" value="UniProtKB-ARBA"/>
</dbReference>
<dbReference type="InterPro" id="IPR003879">
    <property type="entry name" value="Butyrophylin_SPRY"/>
</dbReference>